<feature type="domain" description="Histidine kinase" evidence="14">
    <location>
        <begin position="155"/>
        <end position="372"/>
    </location>
</feature>
<proteinExistence type="predicted"/>
<dbReference type="InterPro" id="IPR004358">
    <property type="entry name" value="Sig_transdc_His_kin-like_C"/>
</dbReference>
<dbReference type="SUPFAM" id="SSF47384">
    <property type="entry name" value="Homodimeric domain of signal transducing histidine kinase"/>
    <property type="match status" value="1"/>
</dbReference>
<keyword evidence="4" id="KW-0597">Phosphoprotein</keyword>
<keyword evidence="6 13" id="KW-0812">Transmembrane</keyword>
<keyword evidence="9" id="KW-0067">ATP-binding</keyword>
<keyword evidence="15" id="KW-0614">Plasmid</keyword>
<comment type="catalytic activity">
    <reaction evidence="1">
        <text>ATP + protein L-histidine = ADP + protein N-phospho-L-histidine.</text>
        <dbReference type="EC" id="2.7.13.3"/>
    </reaction>
</comment>
<dbReference type="Gene3D" id="3.30.565.10">
    <property type="entry name" value="Histidine kinase-like ATPase, C-terminal domain"/>
    <property type="match status" value="1"/>
</dbReference>
<evidence type="ECO:0000256" key="10">
    <source>
        <dbReference type="ARBA" id="ARBA00022989"/>
    </source>
</evidence>
<keyword evidence="11" id="KW-0902">Two-component regulatory system</keyword>
<dbReference type="SMART" id="SM00387">
    <property type="entry name" value="HATPase_c"/>
    <property type="match status" value="1"/>
</dbReference>
<dbReference type="AlphaFoldDB" id="A0A810PZ17"/>
<name>A0A810PZ17_9FIRM</name>
<evidence type="ECO:0000256" key="3">
    <source>
        <dbReference type="ARBA" id="ARBA00012438"/>
    </source>
</evidence>
<sequence>MKKRLKIPWPEQWRRQTRLPASGNNLIYTPKDFIISFTLYIVTVIACMLLRCLDETEDTSYVAMLFLTDVFFTAVLTDGYLFSILCAVLGVFSVDYIFTEPYWHISFTLAGFPLTFLVMMTISILAGALASRAKQMEATQRQMIREKMRGNLLRGMGHDIRTPLTGIIGATDVLLKQDETLTPQQRRELLQSINEEAKWLMRVSENLLSITRIDGENAGVKKTPELVEEIIEGAVSKFLRHYQGIAVQVHLPEEPMLVPMDPLLMQQVLFNLMENAARHGETVKQIDIFLYQKEDKAILEVADDGVGIAHSRLEHLFDGTLHPEEGREDARRDMGIGLSVCRTIVVAHGGSITASNQKNGGALFRIALPMEKEETHEN</sequence>
<dbReference type="SUPFAM" id="SSF55874">
    <property type="entry name" value="ATPase domain of HSP90 chaperone/DNA topoisomerase II/histidine kinase"/>
    <property type="match status" value="1"/>
</dbReference>
<dbReference type="Pfam" id="PF13493">
    <property type="entry name" value="DUF4118"/>
    <property type="match status" value="1"/>
</dbReference>
<dbReference type="RefSeq" id="WP_212820867.1">
    <property type="nucleotide sequence ID" value="NZ_AP023416.1"/>
</dbReference>
<dbReference type="Gene3D" id="1.10.287.130">
    <property type="match status" value="1"/>
</dbReference>
<dbReference type="KEGG" id="vfa:MM35RIKEN_15490"/>
<keyword evidence="8" id="KW-0418">Kinase</keyword>
<evidence type="ECO:0000256" key="5">
    <source>
        <dbReference type="ARBA" id="ARBA00022679"/>
    </source>
</evidence>
<dbReference type="PANTHER" id="PTHR45569">
    <property type="entry name" value="SENSOR PROTEIN KDPD"/>
    <property type="match status" value="1"/>
</dbReference>
<evidence type="ECO:0000256" key="6">
    <source>
        <dbReference type="ARBA" id="ARBA00022692"/>
    </source>
</evidence>
<organism evidence="15 16">
    <name type="scientific">Vescimonas fastidiosa</name>
    <dbReference type="NCBI Taxonomy" id="2714353"/>
    <lineage>
        <taxon>Bacteria</taxon>
        <taxon>Bacillati</taxon>
        <taxon>Bacillota</taxon>
        <taxon>Clostridia</taxon>
        <taxon>Eubacteriales</taxon>
        <taxon>Oscillospiraceae</taxon>
        <taxon>Vescimonas</taxon>
    </lineage>
</organism>
<dbReference type="InterPro" id="IPR036097">
    <property type="entry name" value="HisK_dim/P_sf"/>
</dbReference>
<reference evidence="15" key="1">
    <citation type="submission" date="2020-09" db="EMBL/GenBank/DDBJ databases">
        <title>New species isolated from human feces.</title>
        <authorList>
            <person name="Kitahara M."/>
            <person name="Shigeno Y."/>
            <person name="Shime M."/>
            <person name="Matsumoto Y."/>
            <person name="Nakamura S."/>
            <person name="Motooka D."/>
            <person name="Fukuoka S."/>
            <person name="Nishikawa H."/>
            <person name="Benno Y."/>
        </authorList>
    </citation>
    <scope>NUCLEOTIDE SEQUENCE</scope>
    <source>
        <strain evidence="15">MM35</strain>
        <plasmid evidence="15">pMM35_01</plasmid>
    </source>
</reference>
<evidence type="ECO:0000256" key="11">
    <source>
        <dbReference type="ARBA" id="ARBA00023012"/>
    </source>
</evidence>
<dbReference type="InterPro" id="IPR036890">
    <property type="entry name" value="HATPase_C_sf"/>
</dbReference>
<dbReference type="Pfam" id="PF02518">
    <property type="entry name" value="HATPase_c"/>
    <property type="match status" value="1"/>
</dbReference>
<evidence type="ECO:0000256" key="4">
    <source>
        <dbReference type="ARBA" id="ARBA00022553"/>
    </source>
</evidence>
<evidence type="ECO:0000313" key="15">
    <source>
        <dbReference type="EMBL" id="BCK79357.1"/>
    </source>
</evidence>
<gene>
    <name evidence="15" type="ORF">MM35RIKEN_15490</name>
</gene>
<dbReference type="InterPro" id="IPR052023">
    <property type="entry name" value="Histidine_kinase_KdpD"/>
</dbReference>
<dbReference type="InterPro" id="IPR025201">
    <property type="entry name" value="KdpD_TM"/>
</dbReference>
<dbReference type="SMART" id="SM00388">
    <property type="entry name" value="HisKA"/>
    <property type="match status" value="1"/>
</dbReference>
<feature type="transmembrane region" description="Helical" evidence="13">
    <location>
        <begin position="65"/>
        <end position="92"/>
    </location>
</feature>
<dbReference type="PROSITE" id="PS50109">
    <property type="entry name" value="HIS_KIN"/>
    <property type="match status" value="1"/>
</dbReference>
<evidence type="ECO:0000313" key="16">
    <source>
        <dbReference type="Proteomes" id="UP000681343"/>
    </source>
</evidence>
<evidence type="ECO:0000259" key="14">
    <source>
        <dbReference type="PROSITE" id="PS50109"/>
    </source>
</evidence>
<comment type="subcellular location">
    <subcellularLocation>
        <location evidence="2">Membrane</location>
        <topology evidence="2">Multi-pass membrane protein</topology>
    </subcellularLocation>
</comment>
<keyword evidence="16" id="KW-1185">Reference proteome</keyword>
<dbReference type="Proteomes" id="UP000681343">
    <property type="component" value="Plasmid pMM35_01"/>
</dbReference>
<feature type="transmembrane region" description="Helical" evidence="13">
    <location>
        <begin position="33"/>
        <end position="53"/>
    </location>
</feature>
<dbReference type="InterPro" id="IPR038318">
    <property type="entry name" value="KdpD_sf"/>
</dbReference>
<dbReference type="InterPro" id="IPR003661">
    <property type="entry name" value="HisK_dim/P_dom"/>
</dbReference>
<evidence type="ECO:0000256" key="7">
    <source>
        <dbReference type="ARBA" id="ARBA00022741"/>
    </source>
</evidence>
<dbReference type="GO" id="GO:0005886">
    <property type="term" value="C:plasma membrane"/>
    <property type="evidence" value="ECO:0007669"/>
    <property type="project" value="TreeGrafter"/>
</dbReference>
<evidence type="ECO:0000256" key="1">
    <source>
        <dbReference type="ARBA" id="ARBA00000085"/>
    </source>
</evidence>
<dbReference type="PRINTS" id="PR00344">
    <property type="entry name" value="BCTRLSENSOR"/>
</dbReference>
<dbReference type="PANTHER" id="PTHR45569:SF1">
    <property type="entry name" value="SENSOR PROTEIN KDPD"/>
    <property type="match status" value="1"/>
</dbReference>
<evidence type="ECO:0000256" key="9">
    <source>
        <dbReference type="ARBA" id="ARBA00022840"/>
    </source>
</evidence>
<keyword evidence="7" id="KW-0547">Nucleotide-binding</keyword>
<keyword evidence="10 13" id="KW-1133">Transmembrane helix</keyword>
<evidence type="ECO:0000256" key="13">
    <source>
        <dbReference type="SAM" id="Phobius"/>
    </source>
</evidence>
<evidence type="ECO:0000256" key="12">
    <source>
        <dbReference type="ARBA" id="ARBA00023136"/>
    </source>
</evidence>
<protein>
    <recommendedName>
        <fullName evidence="3">histidine kinase</fullName>
        <ecNumber evidence="3">2.7.13.3</ecNumber>
    </recommendedName>
</protein>
<dbReference type="InterPro" id="IPR003594">
    <property type="entry name" value="HATPase_dom"/>
</dbReference>
<accession>A0A810PZ17</accession>
<geneLocation type="plasmid" evidence="15 16">
    <name>pMM35_01</name>
</geneLocation>
<keyword evidence="12 13" id="KW-0472">Membrane</keyword>
<evidence type="ECO:0000256" key="2">
    <source>
        <dbReference type="ARBA" id="ARBA00004141"/>
    </source>
</evidence>
<dbReference type="EMBL" id="AP023416">
    <property type="protein sequence ID" value="BCK79357.1"/>
    <property type="molecule type" value="Genomic_DNA"/>
</dbReference>
<feature type="transmembrane region" description="Helical" evidence="13">
    <location>
        <begin position="112"/>
        <end position="131"/>
    </location>
</feature>
<dbReference type="CDD" id="cd00082">
    <property type="entry name" value="HisKA"/>
    <property type="match status" value="1"/>
</dbReference>
<dbReference type="Gene3D" id="1.20.120.620">
    <property type="entry name" value="Backbone structure of the membrane domain of e. Coli histidine kinase receptor kdpd"/>
    <property type="match status" value="1"/>
</dbReference>
<evidence type="ECO:0000256" key="8">
    <source>
        <dbReference type="ARBA" id="ARBA00022777"/>
    </source>
</evidence>
<dbReference type="Pfam" id="PF00512">
    <property type="entry name" value="HisKA"/>
    <property type="match status" value="1"/>
</dbReference>
<dbReference type="GO" id="GO:0000155">
    <property type="term" value="F:phosphorelay sensor kinase activity"/>
    <property type="evidence" value="ECO:0007669"/>
    <property type="project" value="InterPro"/>
</dbReference>
<dbReference type="GO" id="GO:0005524">
    <property type="term" value="F:ATP binding"/>
    <property type="evidence" value="ECO:0007669"/>
    <property type="project" value="UniProtKB-KW"/>
</dbReference>
<keyword evidence="5" id="KW-0808">Transferase</keyword>
<dbReference type="EC" id="2.7.13.3" evidence="3"/>
<dbReference type="InterPro" id="IPR005467">
    <property type="entry name" value="His_kinase_dom"/>
</dbReference>